<feature type="region of interest" description="Disordered" evidence="2">
    <location>
        <begin position="1"/>
        <end position="47"/>
    </location>
</feature>
<dbReference type="InterPro" id="IPR051492">
    <property type="entry name" value="Dynamin-Rho_GEF"/>
</dbReference>
<protein>
    <submittedName>
        <fullName evidence="4">Rho guanyl nucleotide exchange</fullName>
    </submittedName>
</protein>
<feature type="region of interest" description="Disordered" evidence="2">
    <location>
        <begin position="125"/>
        <end position="171"/>
    </location>
</feature>
<feature type="compositionally biased region" description="Low complexity" evidence="2">
    <location>
        <begin position="310"/>
        <end position="323"/>
    </location>
</feature>
<dbReference type="GO" id="GO:0005085">
    <property type="term" value="F:guanyl-nucleotide exchange factor activity"/>
    <property type="evidence" value="ECO:0007669"/>
    <property type="project" value="InterPro"/>
</dbReference>
<dbReference type="InterPro" id="IPR000219">
    <property type="entry name" value="DH_dom"/>
</dbReference>
<dbReference type="GO" id="GO:0031991">
    <property type="term" value="P:regulation of actomyosin contractile ring contraction"/>
    <property type="evidence" value="ECO:0007669"/>
    <property type="project" value="TreeGrafter"/>
</dbReference>
<dbReference type="Gene3D" id="1.20.900.10">
    <property type="entry name" value="Dbl homology (DH) domain"/>
    <property type="match status" value="2"/>
</dbReference>
<dbReference type="Gene3D" id="1.20.1270.60">
    <property type="entry name" value="Arfaptin homology (AH) domain/BAR domain"/>
    <property type="match status" value="1"/>
</dbReference>
<keyword evidence="5" id="KW-1185">Reference proteome</keyword>
<dbReference type="OrthoDB" id="10256089at2759"/>
<dbReference type="EMBL" id="LGAV01000004">
    <property type="protein sequence ID" value="KOS14376.1"/>
    <property type="molecule type" value="Genomic_DNA"/>
</dbReference>
<evidence type="ECO:0000256" key="2">
    <source>
        <dbReference type="SAM" id="MobiDB-lite"/>
    </source>
</evidence>
<feature type="compositionally biased region" description="Low complexity" evidence="2">
    <location>
        <begin position="386"/>
        <end position="397"/>
    </location>
</feature>
<dbReference type="STRING" id="77020.A0A0M8MKM6"/>
<evidence type="ECO:0000256" key="1">
    <source>
        <dbReference type="SAM" id="Coils"/>
    </source>
</evidence>
<dbReference type="InterPro" id="IPR027267">
    <property type="entry name" value="AH/BAR_dom_sf"/>
</dbReference>
<dbReference type="VEuPathDB" id="FungiDB:Malapachy_4158"/>
<feature type="region of interest" description="Disordered" evidence="2">
    <location>
        <begin position="257"/>
        <end position="406"/>
    </location>
</feature>
<dbReference type="PANTHER" id="PTHR22834">
    <property type="entry name" value="NUCLEAR FUSION PROTEIN FUS2"/>
    <property type="match status" value="1"/>
</dbReference>
<dbReference type="GO" id="GO:0032955">
    <property type="term" value="P:regulation of division septum assembly"/>
    <property type="evidence" value="ECO:0007669"/>
    <property type="project" value="TreeGrafter"/>
</dbReference>
<feature type="compositionally biased region" description="Polar residues" evidence="2">
    <location>
        <begin position="1"/>
        <end position="13"/>
    </location>
</feature>
<dbReference type="PANTHER" id="PTHR22834:SF20">
    <property type="entry name" value="SH3 DOMAIN-CONTAINING PROTEIN"/>
    <property type="match status" value="1"/>
</dbReference>
<dbReference type="Pfam" id="PF00621">
    <property type="entry name" value="RhoGEF"/>
    <property type="match status" value="1"/>
</dbReference>
<comment type="caution">
    <text evidence="4">The sequence shown here is derived from an EMBL/GenBank/DDBJ whole genome shotgun (WGS) entry which is preliminary data.</text>
</comment>
<accession>A0A0M8MKM6</accession>
<feature type="compositionally biased region" description="Low complexity" evidence="2">
    <location>
        <begin position="483"/>
        <end position="494"/>
    </location>
</feature>
<gene>
    <name evidence="4" type="ORF">Malapachy_4158</name>
</gene>
<dbReference type="Proteomes" id="UP000037751">
    <property type="component" value="Unassembled WGS sequence"/>
</dbReference>
<feature type="compositionally biased region" description="Low complexity" evidence="2">
    <location>
        <begin position="554"/>
        <end position="568"/>
    </location>
</feature>
<organism evidence="4 5">
    <name type="scientific">Malassezia pachydermatis</name>
    <dbReference type="NCBI Taxonomy" id="77020"/>
    <lineage>
        <taxon>Eukaryota</taxon>
        <taxon>Fungi</taxon>
        <taxon>Dikarya</taxon>
        <taxon>Basidiomycota</taxon>
        <taxon>Ustilaginomycotina</taxon>
        <taxon>Malasseziomycetes</taxon>
        <taxon>Malasseziales</taxon>
        <taxon>Malasseziaceae</taxon>
        <taxon>Malassezia</taxon>
    </lineage>
</organism>
<dbReference type="SMART" id="SM00325">
    <property type="entry name" value="RhoGEF"/>
    <property type="match status" value="1"/>
</dbReference>
<sequence>MPGSSQAYPTISTKPPDRPPRAPSRVASSQTSPSTSPPSPAVSWPSSATAVPTLQVPVMSPIDLGTDIPYLQELDKPTTLRRSPRPSLGSAAAAMPFPSLMQATASSTESGNGTPASSIHTLDSTMATAGDGSSPHLRSVRSTPHLGSDVSHTSSEVALHRARSRVQTHSRALHRALDDERPVSPIARGSMDEYGRYTPTVSSSGHTMWSDHATEHATTSKTWALSRERRAAAAAAAAAPSTSGLGLVLHAGSSTDSVPLEYDSSPSGSTHASPHQTLRRRLSMTWGAGHRARSISQGRSRPTSPPPVVSPLVLPTLTEPSLPDKLQPRHSTTNLRRLFRAGGRPTSPEETEPSPPTSHTLWHRARRRVPSGGTKSDTPTSPSMEGTSAGAAGAAAPPATPSKSPRLASFFRDLPEMPNPYAALTQATSSVFSSSEQQQQRNERQRKHLLNELAETERIYAADLGVVKNVYLAQARLRAGLRTPTPSSTASFSSWQHPSPEAPPRSLSSLSSEPDTEHGVLYGTADSKTRLALSASDVADVRTAFQQLHPPSAPLSGGSVSSSSSAAPTPAPPLSVTDIYVIFAGVETCAALAQEMTAQFAACARGERSIAEVFVDKMGVLEQAFSLYCSRHEAAIARLTYVTTHHPAAAAFLRDCDEASRQHSHAWDLSSLLIKPVQRVLKYPLFLRSILEHTDKHEREYTQLQQALEQMQGVADRINESKKRMDMVGQHGFGLPAPPKQTFRRTGAAQALRRQKTAQVDGPLTDDEAQYVALTTQMTEAEHAIHRFAQHCTVWMRSVRAMYESQLAFVHEWIAVYECGPMHDDGAARDRLVQFHTRLQRRILGDVCGQLEASLDRAVHAPVRAMLALLDRPRMVMLNRAAKEADYRRYLHDRAKRPNTKQSAEAMAFLSMHKQLIEEIPVLLRGLSFILQRCMFQLARLQTAYHGVVADILRSFCVQYMPSAMTPTSTSSVSSPHMPAMLATSPDVSMASVSAPTSSGLAMWMPETVVPEVPPIALSPAQPASHHERSTTPIVTVADVEGPAPPPLSHTDEPRTPSTGSTLAPPLPPITALYTAAPATPPKPTRSEKTKGEGRPRLSTQDRPPAAAPLPSPSAHTPLAYTRTRTIDETPSQSTPLAVAPKHPPYSPDTPVAKPRSQRPVSMMISATTLPDARYSLPPLDVSVDGFAQSLMSRYDVSGLGGADTSAAFGGNESLFFDARSQLHADTSGLPPRSNGVL</sequence>
<feature type="region of interest" description="Disordered" evidence="2">
    <location>
        <begin position="1038"/>
        <end position="1159"/>
    </location>
</feature>
<feature type="region of interest" description="Disordered" evidence="2">
    <location>
        <begin position="77"/>
        <end position="96"/>
    </location>
</feature>
<feature type="region of interest" description="Disordered" evidence="2">
    <location>
        <begin position="482"/>
        <end position="523"/>
    </location>
</feature>
<evidence type="ECO:0000259" key="3">
    <source>
        <dbReference type="PROSITE" id="PS50010"/>
    </source>
</evidence>
<name>A0A0M8MKM6_9BASI</name>
<feature type="coiled-coil region" evidence="1">
    <location>
        <begin position="694"/>
        <end position="724"/>
    </location>
</feature>
<dbReference type="InterPro" id="IPR035899">
    <property type="entry name" value="DBL_dom_sf"/>
</dbReference>
<feature type="region of interest" description="Disordered" evidence="2">
    <location>
        <begin position="552"/>
        <end position="571"/>
    </location>
</feature>
<dbReference type="AlphaFoldDB" id="A0A0M8MKM6"/>
<dbReference type="SUPFAM" id="SSF103657">
    <property type="entry name" value="BAR/IMD domain-like"/>
    <property type="match status" value="1"/>
</dbReference>
<dbReference type="GO" id="GO:0005737">
    <property type="term" value="C:cytoplasm"/>
    <property type="evidence" value="ECO:0007669"/>
    <property type="project" value="TreeGrafter"/>
</dbReference>
<evidence type="ECO:0000313" key="4">
    <source>
        <dbReference type="EMBL" id="KOS14376.1"/>
    </source>
</evidence>
<dbReference type="GeneID" id="28730489"/>
<feature type="compositionally biased region" description="Basic and acidic residues" evidence="2">
    <location>
        <begin position="1085"/>
        <end position="1096"/>
    </location>
</feature>
<proteinExistence type="predicted"/>
<feature type="compositionally biased region" description="Low complexity" evidence="2">
    <location>
        <begin position="504"/>
        <end position="513"/>
    </location>
</feature>
<dbReference type="SUPFAM" id="SSF48065">
    <property type="entry name" value="DBL homology domain (DH-domain)"/>
    <property type="match status" value="1"/>
</dbReference>
<keyword evidence="1" id="KW-0175">Coiled coil</keyword>
<feature type="compositionally biased region" description="Basic residues" evidence="2">
    <location>
        <begin position="160"/>
        <end position="171"/>
    </location>
</feature>
<reference evidence="4 5" key="1">
    <citation type="submission" date="2015-07" db="EMBL/GenBank/DDBJ databases">
        <title>Draft Genome Sequence of Malassezia furfur CBS1878 and Malassezia pachydermatis CBS1879.</title>
        <authorList>
            <person name="Triana S."/>
            <person name="Ohm R."/>
            <person name="Gonzalez A."/>
            <person name="DeCock H."/>
            <person name="Restrepo S."/>
            <person name="Celis A."/>
        </authorList>
    </citation>
    <scope>NUCLEOTIDE SEQUENCE [LARGE SCALE GENOMIC DNA]</scope>
    <source>
        <strain evidence="4 5">CBS 1879</strain>
    </source>
</reference>
<evidence type="ECO:0000313" key="5">
    <source>
        <dbReference type="Proteomes" id="UP000037751"/>
    </source>
</evidence>
<feature type="compositionally biased region" description="Polar residues" evidence="2">
    <location>
        <begin position="373"/>
        <end position="385"/>
    </location>
</feature>
<feature type="compositionally biased region" description="Polar residues" evidence="2">
    <location>
        <begin position="264"/>
        <end position="276"/>
    </location>
</feature>
<dbReference type="PROSITE" id="PS50010">
    <property type="entry name" value="DH_2"/>
    <property type="match status" value="1"/>
</dbReference>
<feature type="compositionally biased region" description="Low complexity" evidence="2">
    <location>
        <begin position="23"/>
        <end position="34"/>
    </location>
</feature>
<feature type="domain" description="DH" evidence="3">
    <location>
        <begin position="445"/>
        <end position="721"/>
    </location>
</feature>
<dbReference type="RefSeq" id="XP_017992008.1">
    <property type="nucleotide sequence ID" value="XM_018138613.1"/>
</dbReference>